<accession>A0A1I1HSX6</accession>
<dbReference type="Proteomes" id="UP000199438">
    <property type="component" value="Unassembled WGS sequence"/>
</dbReference>
<dbReference type="AlphaFoldDB" id="A0A1I1HSX6"/>
<dbReference type="EMBL" id="FOKV01000003">
    <property type="protein sequence ID" value="SFC26682.1"/>
    <property type="molecule type" value="Genomic_DNA"/>
</dbReference>
<dbReference type="RefSeq" id="WP_092541845.1">
    <property type="nucleotide sequence ID" value="NZ_FOKV01000003.1"/>
</dbReference>
<reference evidence="2" key="1">
    <citation type="submission" date="2016-10" db="EMBL/GenBank/DDBJ databases">
        <authorList>
            <person name="Varghese N."/>
            <person name="Submissions S."/>
        </authorList>
    </citation>
    <scope>NUCLEOTIDE SEQUENCE [LARGE SCALE GENOMIC DNA]</scope>
    <source>
        <strain evidence="2">DSM 24499</strain>
    </source>
</reference>
<protein>
    <submittedName>
        <fullName evidence="1">Uncharacterized protein</fullName>
    </submittedName>
</protein>
<dbReference type="STRING" id="1334022.SAMN04487907_103153"/>
<organism evidence="1 2">
    <name type="scientific">Zunongwangia mangrovi</name>
    <dbReference type="NCBI Taxonomy" id="1334022"/>
    <lineage>
        <taxon>Bacteria</taxon>
        <taxon>Pseudomonadati</taxon>
        <taxon>Bacteroidota</taxon>
        <taxon>Flavobacteriia</taxon>
        <taxon>Flavobacteriales</taxon>
        <taxon>Flavobacteriaceae</taxon>
        <taxon>Zunongwangia</taxon>
    </lineage>
</organism>
<evidence type="ECO:0000313" key="2">
    <source>
        <dbReference type="Proteomes" id="UP000199438"/>
    </source>
</evidence>
<dbReference type="OrthoDB" id="1331793at2"/>
<gene>
    <name evidence="1" type="ORF">SAMN04487907_103153</name>
</gene>
<name>A0A1I1HSX6_9FLAO</name>
<proteinExistence type="predicted"/>
<keyword evidence="2" id="KW-1185">Reference proteome</keyword>
<sequence length="303" mass="36569">MKNIQLEISKECPEEYIEIIKDYWKYEGTPFDFINKPKKIRDKYTISQQDLNKIIKPYSKLTFYFHCTSCNSYEFQEVRSQSACVQKLREIKPSKFDEFRCEHCENQMKIEKLKQKEQDRKKMIARLEKAVDEQRWEELKDFEYKLLDHCISKDLAELKQFYGTKLGKDQIKRLFRGLYILEEFELLVLKTDRYSKTIRGYEVHEKLKENFKYNPRPYKNSIDEEPEIDFDQLDALKFLLPVNRTKLRPDDPRYAGRTKFPKRIIIEPNVEYSFALWERSNGSLYLTLLPTDDIYPSPRVSPL</sequence>
<evidence type="ECO:0000313" key="1">
    <source>
        <dbReference type="EMBL" id="SFC26682.1"/>
    </source>
</evidence>